<evidence type="ECO:0000313" key="3">
    <source>
        <dbReference type="EMBL" id="BAQ69932.1"/>
    </source>
</evidence>
<gene>
    <name evidence="3" type="ORF">NHU_02785</name>
</gene>
<dbReference type="InterPro" id="IPR007844">
    <property type="entry name" value="AsmA"/>
</dbReference>
<feature type="region of interest" description="Disordered" evidence="1">
    <location>
        <begin position="613"/>
        <end position="646"/>
    </location>
</feature>
<organism evidence="3 4">
    <name type="scientific">Rhodovulum sulfidophilum</name>
    <name type="common">Rhodobacter sulfidophilus</name>
    <dbReference type="NCBI Taxonomy" id="35806"/>
    <lineage>
        <taxon>Bacteria</taxon>
        <taxon>Pseudomonadati</taxon>
        <taxon>Pseudomonadota</taxon>
        <taxon>Alphaproteobacteria</taxon>
        <taxon>Rhodobacterales</taxon>
        <taxon>Paracoccaceae</taxon>
        <taxon>Rhodovulum</taxon>
    </lineage>
</organism>
<dbReference type="EMBL" id="AP014800">
    <property type="protein sequence ID" value="BAQ69932.1"/>
    <property type="molecule type" value="Genomic_DNA"/>
</dbReference>
<dbReference type="PANTHER" id="PTHR30441:SF4">
    <property type="entry name" value="PROTEIN ASMA"/>
    <property type="match status" value="1"/>
</dbReference>
<dbReference type="eggNOG" id="COG2982">
    <property type="taxonomic scope" value="Bacteria"/>
</dbReference>
<reference evidence="3 4" key="1">
    <citation type="submission" date="2015-02" db="EMBL/GenBank/DDBJ databases">
        <title>Genome sequene of Rhodovulum sulfidophilum DSM 2351.</title>
        <authorList>
            <person name="Nagao N."/>
        </authorList>
    </citation>
    <scope>NUCLEOTIDE SEQUENCE [LARGE SCALE GENOMIC DNA]</scope>
    <source>
        <strain evidence="3 4">DSM 2351</strain>
    </source>
</reference>
<feature type="domain" description="AsmA" evidence="2">
    <location>
        <begin position="365"/>
        <end position="542"/>
    </location>
</feature>
<dbReference type="PANTHER" id="PTHR30441">
    <property type="entry name" value="DUF748 DOMAIN-CONTAINING PROTEIN"/>
    <property type="match status" value="1"/>
</dbReference>
<evidence type="ECO:0000256" key="1">
    <source>
        <dbReference type="SAM" id="MobiDB-lite"/>
    </source>
</evidence>
<sequence>MRWMIRGLLVVVVLVGLGGALVLLMPTDRVARLAADQVEKATGRVLTISGVVRPSLWPEIGVETGAVSLANADWSDQGPMLSAEGLAVGIDLARLLRGEIAVREVAVIAPHILLERRADGRGNWQFDRAESAPAPEAAPSSATDEPRQGALADFTLDRGRISDGALVYIDHASDARTELADVDAELTLPDRGGPGDLSLKALLNGQEVSLSARIARATALVDGEQTRVTLDAAVGQASLAFDGEAGLAPPSAEGKLFADVSDLRAISAAAGIAPPDLPAGVGQRLVLEGRVALTPDGAIRLDRASFRQDGNTISGGAEFVPGARPHLEARLSAGTLDLSPFVASCGGGAGKGGAGAASQASPAGWSTAPIDVGWMGALDAEIGLDAEALDFGKVRLGPVRLDARLEDSKLSGDLHELQAYAGNVTGSFEVDGRDGLSLDADLDIAGVAAEALLRDMAGFDRLQTSADLQLALQASGRSVAALMGSLSGGGAFDFGRGEFRGLDLAGMLVNLDPSYMGAGAKTIFDSISASFTLDGGVLSNSDLRIAAPLVSAEGRGRVDLGARDLDYTLVPSALRGSGNGGISVPLRITGPWAAPSVRLDAGAMAEERLKQERETLERKARERAADELGVKTDEGESLEDAAKRRLGEEAAKGLKNLFGD</sequence>
<feature type="compositionally biased region" description="Low complexity" evidence="1">
    <location>
        <begin position="131"/>
        <end position="142"/>
    </location>
</feature>
<dbReference type="Proteomes" id="UP000064912">
    <property type="component" value="Chromosome"/>
</dbReference>
<dbReference type="PATRIC" id="fig|35806.4.peg.2862"/>
<evidence type="ECO:0000313" key="4">
    <source>
        <dbReference type="Proteomes" id="UP000064912"/>
    </source>
</evidence>
<dbReference type="GO" id="GO:0090313">
    <property type="term" value="P:regulation of protein targeting to membrane"/>
    <property type="evidence" value="ECO:0007669"/>
    <property type="project" value="TreeGrafter"/>
</dbReference>
<protein>
    <recommendedName>
        <fullName evidence="2">AsmA domain-containing protein</fullName>
    </recommendedName>
</protein>
<dbReference type="KEGG" id="rsu:NHU_02785"/>
<dbReference type="AlphaFoldDB" id="A0A0D6B4A4"/>
<dbReference type="GO" id="GO:0005886">
    <property type="term" value="C:plasma membrane"/>
    <property type="evidence" value="ECO:0007669"/>
    <property type="project" value="TreeGrafter"/>
</dbReference>
<dbReference type="InterPro" id="IPR052894">
    <property type="entry name" value="AsmA-related"/>
</dbReference>
<proteinExistence type="predicted"/>
<dbReference type="Pfam" id="PF05170">
    <property type="entry name" value="AsmA"/>
    <property type="match status" value="2"/>
</dbReference>
<evidence type="ECO:0000259" key="2">
    <source>
        <dbReference type="Pfam" id="PF05170"/>
    </source>
</evidence>
<feature type="region of interest" description="Disordered" evidence="1">
    <location>
        <begin position="128"/>
        <end position="147"/>
    </location>
</feature>
<feature type="domain" description="AsmA" evidence="2">
    <location>
        <begin position="7"/>
        <end position="210"/>
    </location>
</feature>
<name>A0A0D6B4A4_RHOSU</name>
<accession>A0A0D6B4A4</accession>